<organism evidence="2 3">
    <name type="scientific">Acetobacter vaccinii</name>
    <dbReference type="NCBI Taxonomy" id="2592655"/>
    <lineage>
        <taxon>Bacteria</taxon>
        <taxon>Pseudomonadati</taxon>
        <taxon>Pseudomonadota</taxon>
        <taxon>Alphaproteobacteria</taxon>
        <taxon>Acetobacterales</taxon>
        <taxon>Acetobacteraceae</taxon>
        <taxon>Acetobacter</taxon>
    </lineage>
</organism>
<dbReference type="Proteomes" id="UP000324536">
    <property type="component" value="Chromosome"/>
</dbReference>
<feature type="region of interest" description="Disordered" evidence="1">
    <location>
        <begin position="190"/>
        <end position="223"/>
    </location>
</feature>
<evidence type="ECO:0000313" key="3">
    <source>
        <dbReference type="Proteomes" id="UP000324536"/>
    </source>
</evidence>
<reference evidence="2 3" key="1">
    <citation type="submission" date="2019-09" db="EMBL/GenBank/DDBJ databases">
        <title>Genome sequencing of strain KACC 21233.</title>
        <authorList>
            <person name="Heo J."/>
            <person name="Kim S.-J."/>
            <person name="Kim J.-S."/>
            <person name="Hong S.-B."/>
            <person name="Kwon S.-W."/>
        </authorList>
    </citation>
    <scope>NUCLEOTIDE SEQUENCE [LARGE SCALE GENOMIC DNA]</scope>
    <source>
        <strain evidence="2 3">KACC 21233</strain>
    </source>
</reference>
<evidence type="ECO:0000313" key="2">
    <source>
        <dbReference type="EMBL" id="QEO17115.1"/>
    </source>
</evidence>
<dbReference type="OrthoDB" id="7828598at2"/>
<dbReference type="RefSeq" id="WP_149278794.1">
    <property type="nucleotide sequence ID" value="NZ_CP043506.1"/>
</dbReference>
<name>A0A5C1YNN8_9PROT</name>
<evidence type="ECO:0000256" key="1">
    <source>
        <dbReference type="SAM" id="MobiDB-lite"/>
    </source>
</evidence>
<protein>
    <submittedName>
        <fullName evidence="2">TetR family transcriptional regulator</fullName>
    </submittedName>
</protein>
<dbReference type="EMBL" id="CP043506">
    <property type="protein sequence ID" value="QEO17115.1"/>
    <property type="molecule type" value="Genomic_DNA"/>
</dbReference>
<accession>A0A5C1YNN8</accession>
<keyword evidence="3" id="KW-1185">Reference proteome</keyword>
<proteinExistence type="predicted"/>
<feature type="compositionally biased region" description="Low complexity" evidence="1">
    <location>
        <begin position="209"/>
        <end position="223"/>
    </location>
</feature>
<dbReference type="Gene3D" id="1.10.357.10">
    <property type="entry name" value="Tetracycline Repressor, domain 2"/>
    <property type="match status" value="1"/>
</dbReference>
<sequence>MDTDDFDIALVASALTLAEERGWARVSVVDAARHAGLSLSLARQRFPLQLSILLRLGRMADDVALSDDMAGGSVRERLFDLLMRRLDVFQQYRNGLRAVLRALPFNPAQAVLLGGATLESMRWMADAAGVEATGPAGVVRVGALVGVWTHALRAWEKDENPDMGSTMAALDQALDQAGRFGLFPASAEAAEDGTTGLPDLVQTESVQADTSFDDTTSTTGEWS</sequence>
<dbReference type="AlphaFoldDB" id="A0A5C1YNN8"/>
<gene>
    <name evidence="2" type="ORF">FLP30_04665</name>
</gene>
<dbReference type="KEGG" id="acek:FLP30_04665"/>